<dbReference type="Pfam" id="PF00271">
    <property type="entry name" value="Helicase_C"/>
    <property type="match status" value="1"/>
</dbReference>
<dbReference type="EnsemblMetazoa" id="AALFPA23_011616.R16484">
    <property type="protein sequence ID" value="AALFPA23_011616.P16484"/>
    <property type="gene ID" value="AALFPA23_011616"/>
</dbReference>
<dbReference type="GeneID" id="134286295"/>
<protein>
    <recommendedName>
        <fullName evidence="1">Helicase C-terminal domain-containing protein</fullName>
    </recommendedName>
</protein>
<dbReference type="Proteomes" id="UP000069940">
    <property type="component" value="Unassembled WGS sequence"/>
</dbReference>
<dbReference type="PROSITE" id="PS51194">
    <property type="entry name" value="HELICASE_CTER"/>
    <property type="match status" value="1"/>
</dbReference>
<name>A0ABM1YRW7_AEDAL</name>
<organism evidence="2 3">
    <name type="scientific">Aedes albopictus</name>
    <name type="common">Asian tiger mosquito</name>
    <name type="synonym">Stegomyia albopicta</name>
    <dbReference type="NCBI Taxonomy" id="7160"/>
    <lineage>
        <taxon>Eukaryota</taxon>
        <taxon>Metazoa</taxon>
        <taxon>Ecdysozoa</taxon>
        <taxon>Arthropoda</taxon>
        <taxon>Hexapoda</taxon>
        <taxon>Insecta</taxon>
        <taxon>Pterygota</taxon>
        <taxon>Neoptera</taxon>
        <taxon>Endopterygota</taxon>
        <taxon>Diptera</taxon>
        <taxon>Nematocera</taxon>
        <taxon>Culicoidea</taxon>
        <taxon>Culicidae</taxon>
        <taxon>Culicinae</taxon>
        <taxon>Aedini</taxon>
        <taxon>Aedes</taxon>
        <taxon>Stegomyia</taxon>
    </lineage>
</organism>
<keyword evidence="3" id="KW-1185">Reference proteome</keyword>
<dbReference type="SUPFAM" id="SSF52540">
    <property type="entry name" value="P-loop containing nucleoside triphosphate hydrolases"/>
    <property type="match status" value="1"/>
</dbReference>
<dbReference type="InterPro" id="IPR027417">
    <property type="entry name" value="P-loop_NTPase"/>
</dbReference>
<proteinExistence type="predicted"/>
<evidence type="ECO:0000313" key="2">
    <source>
        <dbReference type="EnsemblMetazoa" id="AALFPA23_011616.P16484"/>
    </source>
</evidence>
<dbReference type="Gene3D" id="3.40.50.300">
    <property type="entry name" value="P-loop containing nucleotide triphosphate hydrolases"/>
    <property type="match status" value="1"/>
</dbReference>
<sequence>MRTHRRHRFQTQCRIYVNVGGNQAEARGGWNVLVMAPAGPANRGSIQATGHEEVTGPANRGSISTIRDIEAICTNGSGGRKAQNKKVKGGVEIIIATPGQLNDLVAANVIDILSSLPIWCTSERCIWPQCTPSPNKYIRVTNFVINIEPKDKIIIFCGRKKRADELSSELVLSGITCTSLHGDREQADREQTLEDIKSDNVWVLCATDVASRGGVCAPIGLDKSRSVVFLSFTRNDWAVASDLIKILKKAEQEVPTRFARWLTGSLPMSEKAKKKLVDGMAAVVVNGKYSAALEPYCRDS</sequence>
<reference evidence="2" key="2">
    <citation type="submission" date="2025-05" db="UniProtKB">
        <authorList>
            <consortium name="EnsemblMetazoa"/>
        </authorList>
    </citation>
    <scope>IDENTIFICATION</scope>
    <source>
        <strain evidence="2">Foshan</strain>
    </source>
</reference>
<dbReference type="RefSeq" id="XP_062703884.1">
    <property type="nucleotide sequence ID" value="XM_062847900.1"/>
</dbReference>
<evidence type="ECO:0000259" key="1">
    <source>
        <dbReference type="PROSITE" id="PS51194"/>
    </source>
</evidence>
<feature type="domain" description="Helicase C-terminal" evidence="1">
    <location>
        <begin position="139"/>
        <end position="300"/>
    </location>
</feature>
<reference evidence="3" key="1">
    <citation type="journal article" date="2015" name="Proc. Natl. Acad. Sci. U.S.A.">
        <title>Genome sequence of the Asian Tiger mosquito, Aedes albopictus, reveals insights into its biology, genetics, and evolution.</title>
        <authorList>
            <person name="Chen X.G."/>
            <person name="Jiang X."/>
            <person name="Gu J."/>
            <person name="Xu M."/>
            <person name="Wu Y."/>
            <person name="Deng Y."/>
            <person name="Zhang C."/>
            <person name="Bonizzoni M."/>
            <person name="Dermauw W."/>
            <person name="Vontas J."/>
            <person name="Armbruster P."/>
            <person name="Huang X."/>
            <person name="Yang Y."/>
            <person name="Zhang H."/>
            <person name="He W."/>
            <person name="Peng H."/>
            <person name="Liu Y."/>
            <person name="Wu K."/>
            <person name="Chen J."/>
            <person name="Lirakis M."/>
            <person name="Topalis P."/>
            <person name="Van Leeuwen T."/>
            <person name="Hall A.B."/>
            <person name="Jiang X."/>
            <person name="Thorpe C."/>
            <person name="Mueller R.L."/>
            <person name="Sun C."/>
            <person name="Waterhouse R.M."/>
            <person name="Yan G."/>
            <person name="Tu Z.J."/>
            <person name="Fang X."/>
            <person name="James A.A."/>
        </authorList>
    </citation>
    <scope>NUCLEOTIDE SEQUENCE [LARGE SCALE GENOMIC DNA]</scope>
    <source>
        <strain evidence="3">Foshan</strain>
    </source>
</reference>
<accession>A0ABM1YRW7</accession>
<evidence type="ECO:0000313" key="3">
    <source>
        <dbReference type="Proteomes" id="UP000069940"/>
    </source>
</evidence>
<dbReference type="PANTHER" id="PTHR47958">
    <property type="entry name" value="ATP-DEPENDENT RNA HELICASE DBP3"/>
    <property type="match status" value="1"/>
</dbReference>
<dbReference type="InterPro" id="IPR001650">
    <property type="entry name" value="Helicase_C-like"/>
</dbReference>